<dbReference type="SUPFAM" id="SSF52058">
    <property type="entry name" value="L domain-like"/>
    <property type="match status" value="1"/>
</dbReference>
<organism evidence="1 2">
    <name type="scientific">Potamilus streckersoni</name>
    <dbReference type="NCBI Taxonomy" id="2493646"/>
    <lineage>
        <taxon>Eukaryota</taxon>
        <taxon>Metazoa</taxon>
        <taxon>Spiralia</taxon>
        <taxon>Lophotrochozoa</taxon>
        <taxon>Mollusca</taxon>
        <taxon>Bivalvia</taxon>
        <taxon>Autobranchia</taxon>
        <taxon>Heteroconchia</taxon>
        <taxon>Palaeoheterodonta</taxon>
        <taxon>Unionida</taxon>
        <taxon>Unionoidea</taxon>
        <taxon>Unionidae</taxon>
        <taxon>Ambleminae</taxon>
        <taxon>Lampsilini</taxon>
        <taxon>Potamilus</taxon>
    </lineage>
</organism>
<evidence type="ECO:0000313" key="1">
    <source>
        <dbReference type="EMBL" id="KAK3598717.1"/>
    </source>
</evidence>
<dbReference type="InterPro" id="IPR032675">
    <property type="entry name" value="LRR_dom_sf"/>
</dbReference>
<reference evidence="1" key="2">
    <citation type="journal article" date="2021" name="Genome Biol. Evol.">
        <title>Developing a high-quality reference genome for a parasitic bivalve with doubly uniparental inheritance (Bivalvia: Unionida).</title>
        <authorList>
            <person name="Smith C.H."/>
        </authorList>
    </citation>
    <scope>NUCLEOTIDE SEQUENCE</scope>
    <source>
        <strain evidence="1">CHS0354</strain>
        <tissue evidence="1">Mantle</tissue>
    </source>
</reference>
<protein>
    <submittedName>
        <fullName evidence="1">Uncharacterized protein</fullName>
    </submittedName>
</protein>
<gene>
    <name evidence="1" type="ORF">CHS0354_003278</name>
</gene>
<dbReference type="AlphaFoldDB" id="A0AAE0SUZ7"/>
<accession>A0AAE0SUZ7</accession>
<evidence type="ECO:0000313" key="2">
    <source>
        <dbReference type="Proteomes" id="UP001195483"/>
    </source>
</evidence>
<dbReference type="Proteomes" id="UP001195483">
    <property type="component" value="Unassembled WGS sequence"/>
</dbReference>
<reference evidence="1" key="1">
    <citation type="journal article" date="2021" name="Genome Biol. Evol.">
        <title>A High-Quality Reference Genome for a Parasitic Bivalve with Doubly Uniparental Inheritance (Bivalvia: Unionida).</title>
        <authorList>
            <person name="Smith C.H."/>
        </authorList>
    </citation>
    <scope>NUCLEOTIDE SEQUENCE</scope>
    <source>
        <strain evidence="1">CHS0354</strain>
    </source>
</reference>
<proteinExistence type="predicted"/>
<dbReference type="Gene3D" id="3.80.10.10">
    <property type="entry name" value="Ribonuclease Inhibitor"/>
    <property type="match status" value="1"/>
</dbReference>
<reference evidence="1" key="3">
    <citation type="submission" date="2023-05" db="EMBL/GenBank/DDBJ databases">
        <authorList>
            <person name="Smith C.H."/>
        </authorList>
    </citation>
    <scope>NUCLEOTIDE SEQUENCE</scope>
    <source>
        <strain evidence="1">CHS0354</strain>
        <tissue evidence="1">Mantle</tissue>
    </source>
</reference>
<name>A0AAE0SUZ7_9BIVA</name>
<comment type="caution">
    <text evidence="1">The sequence shown here is derived from an EMBL/GenBank/DDBJ whole genome shotgun (WGS) entry which is preliminary data.</text>
</comment>
<keyword evidence="2" id="KW-1185">Reference proteome</keyword>
<sequence>MDCVSKREELCLISNAIQTFGLLTKERILIFYLSILVSVIPISEASSTCTVNGIYYLCNNIANKTDFPLVLPINVRKITLMGTNKLDQTFPNTRFIHHTWANVTELSILEFTNADHVGSGFFNGINELKYLSISSCTDLNVIDPDIFHSTPNIEALHLDANTRLKLSTVEAALIDKLNNLKYLSLIGIQASEKYVILGDNFYKALRRKKLTYLDISGVNVIYVEYVFAQDLFANLKYLILSYSTTVSPLSLNLKLLKKHRAFGSYW</sequence>
<dbReference type="EMBL" id="JAEAOA010000266">
    <property type="protein sequence ID" value="KAK3598717.1"/>
    <property type="molecule type" value="Genomic_DNA"/>
</dbReference>